<organism evidence="1 2">
    <name type="scientific">Taibaiella chishuiensis</name>
    <dbReference type="NCBI Taxonomy" id="1434707"/>
    <lineage>
        <taxon>Bacteria</taxon>
        <taxon>Pseudomonadati</taxon>
        <taxon>Bacteroidota</taxon>
        <taxon>Chitinophagia</taxon>
        <taxon>Chitinophagales</taxon>
        <taxon>Chitinophagaceae</taxon>
        <taxon>Taibaiella</taxon>
    </lineage>
</organism>
<gene>
    <name evidence="1" type="ORF">B0I18_10651</name>
</gene>
<dbReference type="AlphaFoldDB" id="A0A2P8D1G0"/>
<evidence type="ECO:0008006" key="3">
    <source>
        <dbReference type="Google" id="ProtNLM"/>
    </source>
</evidence>
<accession>A0A2P8D1G0</accession>
<dbReference type="OrthoDB" id="2987964at2"/>
<protein>
    <recommendedName>
        <fullName evidence="3">Restriction endonuclease</fullName>
    </recommendedName>
</protein>
<sequence>MIEIINCYARIDLSSQDFTRVIKGMNDAGYKSAIWQSKLTLLSTVGITKLNTDVLDWLSYYNIQGRDSFVYRADIFLEHTDLVYVINRGSGWTGESKVEIGVIGVHIGGASKLLAKYANSFINALKTNIDGRKVRHMNLRWYKLSQNNKIDSKVSFEKGFTYASLQEDEVKGAVLLSDAQNREILLRIAETGSIKKIDFKGEKMDFYLEKIEMLTNLGLVDKMYTVTCRKKSTPIAMIRSMDELTLSSKDILSCPHCARSFEDELLQESFSLTTMGRKLTLSSHWMTILVTQVLVENGIPEKSIIWSLEVDGEEVDCVVQFKDKIWILELKDRNFEAGDAHPLAYRSIKYKADKTIIITTGKVSKNARKVFEDLSTRRGEKNGHPLYIEGLSLLKSSVATLIKNEALLHVREKTKEISKAAYIELSPVFSKLFGSYTLEHKGEFKEGVNIFRY</sequence>
<proteinExistence type="predicted"/>
<dbReference type="Proteomes" id="UP000240572">
    <property type="component" value="Unassembled WGS sequence"/>
</dbReference>
<name>A0A2P8D1G0_9BACT</name>
<dbReference type="EMBL" id="PYGD01000006">
    <property type="protein sequence ID" value="PSK91041.1"/>
    <property type="molecule type" value="Genomic_DNA"/>
</dbReference>
<keyword evidence="2" id="KW-1185">Reference proteome</keyword>
<evidence type="ECO:0000313" key="1">
    <source>
        <dbReference type="EMBL" id="PSK91041.1"/>
    </source>
</evidence>
<reference evidence="1 2" key="1">
    <citation type="submission" date="2018-03" db="EMBL/GenBank/DDBJ databases">
        <title>Genomic Encyclopedia of Type Strains, Phase III (KMG-III): the genomes of soil and plant-associated and newly described type strains.</title>
        <authorList>
            <person name="Whitman W."/>
        </authorList>
    </citation>
    <scope>NUCLEOTIDE SEQUENCE [LARGE SCALE GENOMIC DNA]</scope>
    <source>
        <strain evidence="1 2">CGMCC 1.12700</strain>
    </source>
</reference>
<dbReference type="RefSeq" id="WP_106523652.1">
    <property type="nucleotide sequence ID" value="NZ_PYGD01000006.1"/>
</dbReference>
<evidence type="ECO:0000313" key="2">
    <source>
        <dbReference type="Proteomes" id="UP000240572"/>
    </source>
</evidence>
<comment type="caution">
    <text evidence="1">The sequence shown here is derived from an EMBL/GenBank/DDBJ whole genome shotgun (WGS) entry which is preliminary data.</text>
</comment>